<name>A0A2H3C0Q7_9AGAR</name>
<reference evidence="2" key="1">
    <citation type="journal article" date="2017" name="Nat. Ecol. Evol.">
        <title>Genome expansion and lineage-specific genetic innovations in the forest pathogenic fungi Armillaria.</title>
        <authorList>
            <person name="Sipos G."/>
            <person name="Prasanna A.N."/>
            <person name="Walter M.C."/>
            <person name="O'Connor E."/>
            <person name="Balint B."/>
            <person name="Krizsan K."/>
            <person name="Kiss B."/>
            <person name="Hess J."/>
            <person name="Varga T."/>
            <person name="Slot J."/>
            <person name="Riley R."/>
            <person name="Boka B."/>
            <person name="Rigling D."/>
            <person name="Barry K."/>
            <person name="Lee J."/>
            <person name="Mihaltcheva S."/>
            <person name="LaButti K."/>
            <person name="Lipzen A."/>
            <person name="Waldron R."/>
            <person name="Moloney N.M."/>
            <person name="Sperisen C."/>
            <person name="Kredics L."/>
            <person name="Vagvoelgyi C."/>
            <person name="Patrignani A."/>
            <person name="Fitzpatrick D."/>
            <person name="Nagy I."/>
            <person name="Doyle S."/>
            <person name="Anderson J.B."/>
            <person name="Grigoriev I.V."/>
            <person name="Gueldener U."/>
            <person name="Muensterkoetter M."/>
            <person name="Nagy L.G."/>
        </authorList>
    </citation>
    <scope>NUCLEOTIDE SEQUENCE [LARGE SCALE GENOMIC DNA]</scope>
    <source>
        <strain evidence="2">28-4</strain>
    </source>
</reference>
<dbReference type="EMBL" id="KZ293426">
    <property type="protein sequence ID" value="PBK70417.1"/>
    <property type="molecule type" value="Genomic_DNA"/>
</dbReference>
<protein>
    <submittedName>
        <fullName evidence="1">Uncharacterized protein</fullName>
    </submittedName>
</protein>
<accession>A0A2H3C0Q7</accession>
<gene>
    <name evidence="1" type="ORF">ARMSODRAFT_112018</name>
</gene>
<organism evidence="1 2">
    <name type="scientific">Armillaria solidipes</name>
    <dbReference type="NCBI Taxonomy" id="1076256"/>
    <lineage>
        <taxon>Eukaryota</taxon>
        <taxon>Fungi</taxon>
        <taxon>Dikarya</taxon>
        <taxon>Basidiomycota</taxon>
        <taxon>Agaricomycotina</taxon>
        <taxon>Agaricomycetes</taxon>
        <taxon>Agaricomycetidae</taxon>
        <taxon>Agaricales</taxon>
        <taxon>Marasmiineae</taxon>
        <taxon>Physalacriaceae</taxon>
        <taxon>Armillaria</taxon>
    </lineage>
</organism>
<evidence type="ECO:0000313" key="2">
    <source>
        <dbReference type="Proteomes" id="UP000218334"/>
    </source>
</evidence>
<evidence type="ECO:0000313" key="1">
    <source>
        <dbReference type="EMBL" id="PBK70417.1"/>
    </source>
</evidence>
<keyword evidence="2" id="KW-1185">Reference proteome</keyword>
<proteinExistence type="predicted"/>
<dbReference type="AlphaFoldDB" id="A0A2H3C0Q7"/>
<dbReference type="Proteomes" id="UP000218334">
    <property type="component" value="Unassembled WGS sequence"/>
</dbReference>
<sequence>MHLLYCLESDALTKSSQIKSKYSLRERIHCSSLNMIQTCHTMILWCISLPCLSFPTGYTHIMSRSTCIPASRTRSILMTIPKTLDLLQRMKKATTLPIPAVSRSQRLKNTKMRTSNFLPRLPVSTTALTTMTVPSGSVRENALPDKLPNSPISIFLHLYLRLD</sequence>